<name>F0UH92_AJEC8</name>
<evidence type="ECO:0000256" key="6">
    <source>
        <dbReference type="ARBA" id="ARBA00011917"/>
    </source>
</evidence>
<evidence type="ECO:0000256" key="2">
    <source>
        <dbReference type="ARBA" id="ARBA00001947"/>
    </source>
</evidence>
<comment type="similarity">
    <text evidence="5">Belongs to the OBAP family.</text>
</comment>
<dbReference type="InterPro" id="IPR001279">
    <property type="entry name" value="Metallo-B-lactamas"/>
</dbReference>
<evidence type="ECO:0000256" key="9">
    <source>
        <dbReference type="ARBA" id="ARBA00022833"/>
    </source>
</evidence>
<comment type="pathway">
    <text evidence="3">Secondary metabolite metabolism; methylglyoxal degradation; (R)-lactate from methylglyoxal: step 2/2.</text>
</comment>
<evidence type="ECO:0000259" key="12">
    <source>
        <dbReference type="SMART" id="SM00849"/>
    </source>
</evidence>
<evidence type="ECO:0000256" key="11">
    <source>
        <dbReference type="SAM" id="MobiDB-lite"/>
    </source>
</evidence>
<dbReference type="GO" id="GO:0090730">
    <property type="term" value="C:Las1 complex"/>
    <property type="evidence" value="ECO:0007669"/>
    <property type="project" value="InterPro"/>
</dbReference>
<feature type="domain" description="Metallo-beta-lactamase" evidence="12">
    <location>
        <begin position="480"/>
        <end position="644"/>
    </location>
</feature>
<dbReference type="Pfam" id="PF04031">
    <property type="entry name" value="Las1"/>
    <property type="match status" value="1"/>
</dbReference>
<dbReference type="GO" id="GO:0004416">
    <property type="term" value="F:hydroxyacylglutathione hydrolase activity"/>
    <property type="evidence" value="ECO:0007669"/>
    <property type="project" value="UniProtKB-EC"/>
</dbReference>
<sequence length="781" mass="87779">MPRLQFTPWKELSELLSIRSKFYPSMTTDGEPADMRARACSTVWVWKLRGNLPHAVEATALLTDAILHDDDARKHSIFSIRATYSAAFCRFVTGLVDSKLYGRKQTMFQRAMELGLPASFVELRHEATHRELPALTVLRNAAHRSLEWLWEFYWAGLGDIEVADAGMDVQEPNGVFPFTKNEIQRTLKNAVLGENSLSESYATRGFRKSESFPGLKNVALICRYRQGELTVSKTLLEHGILVPVGRTLGSSMESAFSTWDTFLKELCRQQPTFLTTLSDELVRALADKDNTAMEEDPYSEAIYLWLDHLLNSSTWATPRRLYLSTCHLDAACHNATGYWARHLRSLVNRYSHKLDINTSKIGNGYGASEFDTDVRAVALGLEDPADVDADLDSNLLRNYGWDDPVILRSMHMNLTPQDTGQTKRLIGMFEGPMLQKISIFLGGKIFVGGRTFSRLATPGISVFKRKMHIESIPMWTGTGNNYAYLISDEVSKDAMIVDPAHPPEVIPTLKSHIDSGKINLKAIINTHHHPDHAGGNERILEQFGKLPIIGGRDCLSVTKTPKHGETFKIGERVQVTALHTPCHTQDSICYFAEDGDQRVVFTGDTLFIGGCGRFFEGTAEQMNNALNHILAGLPDDTKVYLHNVFMRVNDPEIQKATKKTNPVDVMHALREMKNNMPSKPAKTYFNNHLSQDFGPVNKIGSHLHAHYVYTLDATRCVGANRYRTMVNEDTRQCIIYDSPKPGSRLVDIEYFHLTKALRKAAGARTSPLESRGKAKLKENYK</sequence>
<dbReference type="STRING" id="544711.F0UH92"/>
<comment type="similarity">
    <text evidence="4">Belongs to the metallo-beta-lactamase superfamily. Glyoxalase II family.</text>
</comment>
<dbReference type="SUPFAM" id="SSF56281">
    <property type="entry name" value="Metallo-hydrolase/oxidoreductase"/>
    <property type="match status" value="1"/>
</dbReference>
<dbReference type="PANTHER" id="PTHR11935:SF94">
    <property type="entry name" value="TENZING NORGAY, ISOFORM C"/>
    <property type="match status" value="1"/>
</dbReference>
<dbReference type="Pfam" id="PF00753">
    <property type="entry name" value="Lactamase_B"/>
    <property type="match status" value="1"/>
</dbReference>
<evidence type="ECO:0000256" key="10">
    <source>
        <dbReference type="ARBA" id="ARBA00031044"/>
    </source>
</evidence>
<dbReference type="Proteomes" id="UP000008142">
    <property type="component" value="Unassembled WGS sequence"/>
</dbReference>
<evidence type="ECO:0000256" key="8">
    <source>
        <dbReference type="ARBA" id="ARBA00022801"/>
    </source>
</evidence>
<evidence type="ECO:0000256" key="4">
    <source>
        <dbReference type="ARBA" id="ARBA00006759"/>
    </source>
</evidence>
<dbReference type="PANTHER" id="PTHR11935">
    <property type="entry name" value="BETA LACTAMASE DOMAIN"/>
    <property type="match status" value="1"/>
</dbReference>
<dbReference type="InterPro" id="IPR007174">
    <property type="entry name" value="Las1"/>
</dbReference>
<evidence type="ECO:0000313" key="14">
    <source>
        <dbReference type="Proteomes" id="UP000008142"/>
    </source>
</evidence>
<comment type="catalytic activity">
    <reaction evidence="1">
        <text>an S-(2-hydroxyacyl)glutathione + H2O = a 2-hydroxy carboxylate + glutathione + H(+)</text>
        <dbReference type="Rhea" id="RHEA:21864"/>
        <dbReference type="ChEBI" id="CHEBI:15377"/>
        <dbReference type="ChEBI" id="CHEBI:15378"/>
        <dbReference type="ChEBI" id="CHEBI:57925"/>
        <dbReference type="ChEBI" id="CHEBI:58896"/>
        <dbReference type="ChEBI" id="CHEBI:71261"/>
        <dbReference type="EC" id="3.1.2.6"/>
    </reaction>
</comment>
<dbReference type="InterPro" id="IPR032282">
    <property type="entry name" value="HAGH_C"/>
</dbReference>
<dbReference type="SMART" id="SM00849">
    <property type="entry name" value="Lactamase_B"/>
    <property type="match status" value="1"/>
</dbReference>
<organism evidence="14">
    <name type="scientific">Ajellomyces capsulatus (strain H88)</name>
    <name type="common">Darling's disease fungus</name>
    <name type="synonym">Histoplasma capsulatum</name>
    <dbReference type="NCBI Taxonomy" id="544711"/>
    <lineage>
        <taxon>Eukaryota</taxon>
        <taxon>Fungi</taxon>
        <taxon>Dikarya</taxon>
        <taxon>Ascomycota</taxon>
        <taxon>Pezizomycotina</taxon>
        <taxon>Eurotiomycetes</taxon>
        <taxon>Eurotiomycetidae</taxon>
        <taxon>Onygenales</taxon>
        <taxon>Ajellomycetaceae</taxon>
        <taxon>Histoplasma</taxon>
    </lineage>
</organism>
<feature type="compositionally biased region" description="Basic and acidic residues" evidence="11">
    <location>
        <begin position="770"/>
        <end position="781"/>
    </location>
</feature>
<comment type="cofactor">
    <cofactor evidence="2">
        <name>Zn(2+)</name>
        <dbReference type="ChEBI" id="CHEBI:29105"/>
    </cofactor>
</comment>
<dbReference type="InterPro" id="IPR036866">
    <property type="entry name" value="RibonucZ/Hydroxyglut_hydro"/>
</dbReference>
<dbReference type="VEuPathDB" id="FungiDB:I7I53_03035"/>
<reference evidence="14" key="1">
    <citation type="submission" date="2008-07" db="EMBL/GenBank/DDBJ databases">
        <title>Annotation of Ajellomyces capsulatus strain H88.</title>
        <authorList>
            <person name="Champion M."/>
            <person name="Cuomo C."/>
            <person name="Ma L.-J."/>
            <person name="Henn M.R."/>
            <person name="Sil A."/>
            <person name="Goldman B."/>
            <person name="Young S.K."/>
            <person name="Kodira C.D."/>
            <person name="Zeng Q."/>
            <person name="Koehrsen M."/>
            <person name="Alvarado L."/>
            <person name="Berlin A."/>
            <person name="Borenstein D."/>
            <person name="Chen Z."/>
            <person name="Engels R."/>
            <person name="Freedman E."/>
            <person name="Gellesch M."/>
            <person name="Goldberg J."/>
            <person name="Griggs A."/>
            <person name="Gujja S."/>
            <person name="Heiman D."/>
            <person name="Hepburn T."/>
            <person name="Howarth C."/>
            <person name="Jen D."/>
            <person name="Larson L."/>
            <person name="Lewis B."/>
            <person name="Mehta T."/>
            <person name="Park D."/>
            <person name="Pearson M."/>
            <person name="Roberts A."/>
            <person name="Saif S."/>
            <person name="Shea T."/>
            <person name="Shenoy N."/>
            <person name="Sisk P."/>
            <person name="Stolte C."/>
            <person name="Sykes S."/>
            <person name="Walk T."/>
            <person name="White J."/>
            <person name="Yandava C."/>
            <person name="Klein B."/>
            <person name="McEwen J.G."/>
            <person name="Puccia R."/>
            <person name="Goldman G.H."/>
            <person name="Felipe M.S."/>
            <person name="Nino-Vega G."/>
            <person name="San-Blas G."/>
            <person name="Taylor J."/>
            <person name="Mendoza L."/>
            <person name="Galagan J."/>
            <person name="Nusbaum C."/>
            <person name="Birren B."/>
        </authorList>
    </citation>
    <scope>NUCLEOTIDE SEQUENCE [LARGE SCALE GENOMIC DNA]</scope>
    <source>
        <strain evidence="14">H88</strain>
    </source>
</reference>
<dbReference type="GO" id="GO:0004519">
    <property type="term" value="F:endonuclease activity"/>
    <property type="evidence" value="ECO:0007669"/>
    <property type="project" value="InterPro"/>
</dbReference>
<dbReference type="OrthoDB" id="515692at2759"/>
<dbReference type="GO" id="GO:0006364">
    <property type="term" value="P:rRNA processing"/>
    <property type="evidence" value="ECO:0007669"/>
    <property type="project" value="InterPro"/>
</dbReference>
<dbReference type="Pfam" id="PF16123">
    <property type="entry name" value="HAGH_C"/>
    <property type="match status" value="1"/>
</dbReference>
<keyword evidence="9" id="KW-0862">Zinc</keyword>
<dbReference type="EC" id="3.1.2.6" evidence="6"/>
<dbReference type="OMA" id="YWAKTDL"/>
<dbReference type="Gene3D" id="3.60.15.10">
    <property type="entry name" value="Ribonuclease Z/Hydroxyacylglutathione hydrolase-like"/>
    <property type="match status" value="1"/>
</dbReference>
<dbReference type="GO" id="GO:0046872">
    <property type="term" value="F:metal ion binding"/>
    <property type="evidence" value="ECO:0007669"/>
    <property type="project" value="UniProtKB-KW"/>
</dbReference>
<evidence type="ECO:0000256" key="7">
    <source>
        <dbReference type="ARBA" id="ARBA00022723"/>
    </source>
</evidence>
<dbReference type="InterPro" id="IPR035680">
    <property type="entry name" value="Clx_II_MBL"/>
</dbReference>
<evidence type="ECO:0000256" key="1">
    <source>
        <dbReference type="ARBA" id="ARBA00001623"/>
    </source>
</evidence>
<dbReference type="InterPro" id="IPR010686">
    <property type="entry name" value="OBAP-like"/>
</dbReference>
<accession>F0UH92</accession>
<feature type="region of interest" description="Disordered" evidence="11">
    <location>
        <begin position="762"/>
        <end position="781"/>
    </location>
</feature>
<dbReference type="CDD" id="cd07723">
    <property type="entry name" value="hydroxyacylglutathione_hydrolase_MBL-fold"/>
    <property type="match status" value="1"/>
</dbReference>
<protein>
    <recommendedName>
        <fullName evidence="6">hydroxyacylglutathione hydrolase</fullName>
        <ecNumber evidence="6">3.1.2.6</ecNumber>
    </recommendedName>
    <alternativeName>
        <fullName evidence="10">Glyoxalase II</fullName>
    </alternativeName>
</protein>
<dbReference type="Pfam" id="PF06884">
    <property type="entry name" value="DUF1264"/>
    <property type="match status" value="1"/>
</dbReference>
<evidence type="ECO:0000256" key="5">
    <source>
        <dbReference type="ARBA" id="ARBA00009740"/>
    </source>
</evidence>
<dbReference type="EMBL" id="DS990638">
    <property type="protein sequence ID" value="EGC44439.1"/>
    <property type="molecule type" value="Genomic_DNA"/>
</dbReference>
<dbReference type="HOGENOM" id="CLU_019519_3_0_1"/>
<keyword evidence="7" id="KW-0479">Metal-binding</keyword>
<dbReference type="AlphaFoldDB" id="F0UH92"/>
<evidence type="ECO:0000256" key="3">
    <source>
        <dbReference type="ARBA" id="ARBA00004963"/>
    </source>
</evidence>
<keyword evidence="8 13" id="KW-0378">Hydrolase</keyword>
<dbReference type="UniPathway" id="UPA00619">
    <property type="reaction ID" value="UER00676"/>
</dbReference>
<proteinExistence type="inferred from homology"/>
<evidence type="ECO:0000313" key="13">
    <source>
        <dbReference type="EMBL" id="EGC44439.1"/>
    </source>
</evidence>
<gene>
    <name evidence="13" type="ORF">HCEG_03654</name>
</gene>